<evidence type="ECO:0000313" key="2">
    <source>
        <dbReference type="EMBL" id="KAK7205452.1"/>
    </source>
</evidence>
<keyword evidence="3" id="KW-1185">Reference proteome</keyword>
<dbReference type="PANTHER" id="PTHR43721:SF30">
    <property type="entry name" value="TR-TYPE G DOMAIN-CONTAINING PROTEIN"/>
    <property type="match status" value="1"/>
</dbReference>
<feature type="compositionally biased region" description="Gly residues" evidence="1">
    <location>
        <begin position="595"/>
        <end position="604"/>
    </location>
</feature>
<reference evidence="2 3" key="1">
    <citation type="submission" date="2024-03" db="EMBL/GenBank/DDBJ databases">
        <title>Genome-scale model development and genomic sequencing of the oleaginous clade Lipomyces.</title>
        <authorList>
            <consortium name="Lawrence Berkeley National Laboratory"/>
            <person name="Czajka J.J."/>
            <person name="Han Y."/>
            <person name="Kim J."/>
            <person name="Mondo S.J."/>
            <person name="Hofstad B.A."/>
            <person name="Robles A."/>
            <person name="Haridas S."/>
            <person name="Riley R."/>
            <person name="LaButti K."/>
            <person name="Pangilinan J."/>
            <person name="Andreopoulos W."/>
            <person name="Lipzen A."/>
            <person name="Yan J."/>
            <person name="Wang M."/>
            <person name="Ng V."/>
            <person name="Grigoriev I.V."/>
            <person name="Spatafora J.W."/>
            <person name="Magnuson J.K."/>
            <person name="Baker S.E."/>
            <person name="Pomraning K.R."/>
        </authorList>
    </citation>
    <scope>NUCLEOTIDE SEQUENCE [LARGE SCALE GENOMIC DNA]</scope>
    <source>
        <strain evidence="2 3">Phaff 52-87</strain>
    </source>
</reference>
<dbReference type="Proteomes" id="UP001498771">
    <property type="component" value="Unassembled WGS sequence"/>
</dbReference>
<name>A0ABR1F6K8_9ASCO</name>
<feature type="compositionally biased region" description="Acidic residues" evidence="1">
    <location>
        <begin position="240"/>
        <end position="254"/>
    </location>
</feature>
<feature type="region of interest" description="Disordered" evidence="1">
    <location>
        <begin position="235"/>
        <end position="259"/>
    </location>
</feature>
<dbReference type="InterPro" id="IPR027417">
    <property type="entry name" value="P-loop_NTPase"/>
</dbReference>
<sequence>MADIFTYKDAAASLLSPFTLHPNPPTCYTNGCGIAPETDSHGAIEYKLHMVNPSPSRLAQLTTQLQWRLTQGQGQAIYEIGVSDDGTLVGLLDPEIYASLHTLKRMAGAVEAWFKVVRVIPIHAREAVDSPTARTRRRVVEVHVFKIAPEKDVVRVFFIGGSNTGKSSLLGKICYDTHDNGRGKARMKVLKHRHELASGKTSSIGIDVFGYNPAPRFANPRPSVGSLDSVSSCDSVFTSDGEEYNGEDEEEEGDAYSGDGCRDIDAVSRQQCVVISNYGNKYTHEEIVASSQRVVMTFDTPGTCGKLGLLCRSMALYSPEVTVVTVSGGGGSSRWVEYLELALRTTGRVAVLLTKCDTFINTEQLKLTLHEILLKIAAFKRSRYDDGNVECVPEEDEDSGKRLYGKMVNSTDTAIECALNDCCVPVFLISAVSGTGVTFLHEFLNAVKVPSRINPAAAADGGGTLREAEEDVYASTQEAEKEPDASVFFETAAAEIAYDHLLHHTSSCNCTSSVEAAARASSAAAAPATVNGGLNGAEEDEKLNFFVTSVYDSGRILTGVVRSGTLKLGRTYYLGVASSSLGGGVVSSSDESEGSSGGSASGRSGGRRLVRIIVRSMQKLRVPCLQLREGEIGSIGIEIVGASSMATTALLECGFRVRKHMSVVSAQAAAAGAAMNGIELELSGQQERASRLKAGDTVVIYNGFERTGEVVVAGGEEGEEEDGRRGRGGVVVRLYGSRGEYVSEGQRVIVDVFGEKVMGRVVRGVRT</sequence>
<protein>
    <recommendedName>
        <fullName evidence="4">Tr-type G domain-containing protein</fullName>
    </recommendedName>
</protein>
<evidence type="ECO:0008006" key="4">
    <source>
        <dbReference type="Google" id="ProtNLM"/>
    </source>
</evidence>
<proteinExistence type="predicted"/>
<dbReference type="PANTHER" id="PTHR43721">
    <property type="entry name" value="ELONGATION FACTOR TU-RELATED"/>
    <property type="match status" value="1"/>
</dbReference>
<evidence type="ECO:0000256" key="1">
    <source>
        <dbReference type="SAM" id="MobiDB-lite"/>
    </source>
</evidence>
<dbReference type="Gene3D" id="3.40.50.300">
    <property type="entry name" value="P-loop containing nucleotide triphosphate hydrolases"/>
    <property type="match status" value="1"/>
</dbReference>
<gene>
    <name evidence="2" type="ORF">BZA70DRAFT_158920</name>
</gene>
<dbReference type="EMBL" id="JBBJBU010000005">
    <property type="protein sequence ID" value="KAK7205452.1"/>
    <property type="molecule type" value="Genomic_DNA"/>
</dbReference>
<dbReference type="GeneID" id="90035277"/>
<dbReference type="RefSeq" id="XP_064768485.1">
    <property type="nucleotide sequence ID" value="XM_064909765.1"/>
</dbReference>
<dbReference type="InterPro" id="IPR050055">
    <property type="entry name" value="EF-Tu_GTPase"/>
</dbReference>
<evidence type="ECO:0000313" key="3">
    <source>
        <dbReference type="Proteomes" id="UP001498771"/>
    </source>
</evidence>
<accession>A0ABR1F6K8</accession>
<dbReference type="SUPFAM" id="SSF52540">
    <property type="entry name" value="P-loop containing nucleoside triphosphate hydrolases"/>
    <property type="match status" value="1"/>
</dbReference>
<feature type="region of interest" description="Disordered" evidence="1">
    <location>
        <begin position="458"/>
        <end position="478"/>
    </location>
</feature>
<organism evidence="2 3">
    <name type="scientific">Myxozyma melibiosi</name>
    <dbReference type="NCBI Taxonomy" id="54550"/>
    <lineage>
        <taxon>Eukaryota</taxon>
        <taxon>Fungi</taxon>
        <taxon>Dikarya</taxon>
        <taxon>Ascomycota</taxon>
        <taxon>Saccharomycotina</taxon>
        <taxon>Lipomycetes</taxon>
        <taxon>Lipomycetales</taxon>
        <taxon>Lipomycetaceae</taxon>
        <taxon>Myxozyma</taxon>
    </lineage>
</organism>
<comment type="caution">
    <text evidence="2">The sequence shown here is derived from an EMBL/GenBank/DDBJ whole genome shotgun (WGS) entry which is preliminary data.</text>
</comment>
<feature type="region of interest" description="Disordered" evidence="1">
    <location>
        <begin position="581"/>
        <end position="604"/>
    </location>
</feature>